<evidence type="ECO:0000313" key="1">
    <source>
        <dbReference type="EMBL" id="VAX10983.1"/>
    </source>
</evidence>
<reference evidence="1" key="1">
    <citation type="submission" date="2018-06" db="EMBL/GenBank/DDBJ databases">
        <authorList>
            <person name="Zhirakovskaya E."/>
        </authorList>
    </citation>
    <scope>NUCLEOTIDE SEQUENCE</scope>
</reference>
<gene>
    <name evidence="1" type="ORF">MNBD_GAMMA26-1812</name>
</gene>
<sequence>MRSKRQAKTNDPSVNELEADVAYFDARLSMLGKPVTRYQKAQEVAYRLLEGLLIKNLVRKRNKLLHRVRSKKQQS</sequence>
<accession>A0A3B1BFW1</accession>
<proteinExistence type="predicted"/>
<dbReference type="EMBL" id="UOFX01000080">
    <property type="protein sequence ID" value="VAX10983.1"/>
    <property type="molecule type" value="Genomic_DNA"/>
</dbReference>
<organism evidence="1">
    <name type="scientific">hydrothermal vent metagenome</name>
    <dbReference type="NCBI Taxonomy" id="652676"/>
    <lineage>
        <taxon>unclassified sequences</taxon>
        <taxon>metagenomes</taxon>
        <taxon>ecological metagenomes</taxon>
    </lineage>
</organism>
<protein>
    <submittedName>
        <fullName evidence="1">Uncharacterized protein</fullName>
    </submittedName>
</protein>
<name>A0A3B1BFW1_9ZZZZ</name>
<dbReference type="AlphaFoldDB" id="A0A3B1BFW1"/>